<dbReference type="PANTHER" id="PTHR21431:SF0">
    <property type="entry name" value="PREFOLDIN SUBUNIT 6"/>
    <property type="match status" value="1"/>
</dbReference>
<dbReference type="CDD" id="cd23161">
    <property type="entry name" value="Prefoldin_6"/>
    <property type="match status" value="1"/>
</dbReference>
<feature type="coiled-coil region" evidence="3">
    <location>
        <begin position="29"/>
        <end position="86"/>
    </location>
</feature>
<dbReference type="GO" id="GO:0051082">
    <property type="term" value="F:unfolded protein binding"/>
    <property type="evidence" value="ECO:0007669"/>
    <property type="project" value="InterPro"/>
</dbReference>
<dbReference type="PANTHER" id="PTHR21431">
    <property type="entry name" value="PREFOLDIN SUBUNIT 6"/>
    <property type="match status" value="1"/>
</dbReference>
<comment type="similarity">
    <text evidence="1">Belongs to the prefoldin subunit beta family.</text>
</comment>
<evidence type="ECO:0008006" key="11">
    <source>
        <dbReference type="Google" id="ProtNLM"/>
    </source>
</evidence>
<evidence type="ECO:0000313" key="5">
    <source>
        <dbReference type="EMBL" id="PLW14570.1"/>
    </source>
</evidence>
<dbReference type="EMBL" id="PGCJ01000247">
    <property type="protein sequence ID" value="PLW35966.1"/>
    <property type="molecule type" value="Genomic_DNA"/>
</dbReference>
<evidence type="ECO:0000313" key="7">
    <source>
        <dbReference type="EMBL" id="PLW30764.1"/>
    </source>
</evidence>
<dbReference type="Pfam" id="PF01920">
    <property type="entry name" value="Prefoldin_2"/>
    <property type="match status" value="1"/>
</dbReference>
<accession>A0A2N5TZ82</accession>
<dbReference type="SUPFAM" id="SSF46579">
    <property type="entry name" value="Prefoldin"/>
    <property type="match status" value="1"/>
</dbReference>
<dbReference type="AlphaFoldDB" id="A0A2N5TZ82"/>
<gene>
    <name evidence="5" type="ORF">PCANC_15740</name>
    <name evidence="8" type="ORF">PCANC_15822</name>
    <name evidence="7" type="ORF">PCASD_15398</name>
    <name evidence="6" type="ORF">PCASD_16702</name>
</gene>
<reference evidence="9 10" key="1">
    <citation type="submission" date="2017-11" db="EMBL/GenBank/DDBJ databases">
        <title>De novo assembly and phasing of dikaryotic genomes from two isolates of Puccinia coronata f. sp. avenae, the causal agent of oat crown rust.</title>
        <authorList>
            <person name="Miller M.E."/>
            <person name="Zhang Y."/>
            <person name="Omidvar V."/>
            <person name="Sperschneider J."/>
            <person name="Schwessinger B."/>
            <person name="Raley C."/>
            <person name="Palmer J.M."/>
            <person name="Garnica D."/>
            <person name="Upadhyaya N."/>
            <person name="Rathjen J."/>
            <person name="Taylor J.M."/>
            <person name="Park R.F."/>
            <person name="Dodds P.N."/>
            <person name="Hirsch C.D."/>
            <person name="Kianian S.F."/>
            <person name="Figueroa M."/>
        </authorList>
    </citation>
    <scope>NUCLEOTIDE SEQUENCE [LARGE SCALE GENOMIC DNA]</scope>
    <source>
        <strain evidence="5">12NC29</strain>
        <strain evidence="7">12SD80</strain>
    </source>
</reference>
<name>A0A2N5TZ82_9BASI</name>
<keyword evidence="9" id="KW-1185">Reference proteome</keyword>
<dbReference type="EMBL" id="PGCJ01000918">
    <property type="protein sequence ID" value="PLW14570.1"/>
    <property type="molecule type" value="Genomic_DNA"/>
</dbReference>
<evidence type="ECO:0000256" key="4">
    <source>
        <dbReference type="SAM" id="MobiDB-lite"/>
    </source>
</evidence>
<dbReference type="GO" id="GO:0051131">
    <property type="term" value="P:chaperone-mediated protein complex assembly"/>
    <property type="evidence" value="ECO:0007669"/>
    <property type="project" value="TreeGrafter"/>
</dbReference>
<sequence>MNAQLSSLTQEYQSEHSQLKQLVHSKQRIDSQLAENESVQEQLTHIKKEDQSASTVFKSIGHVLIKQEFSESLSNVNRRIHFLKNEQSKVDKKIDSIQANIERLRPIIAELQANTQQEAPTQQLAQTHLAASAPAPTATI</sequence>
<evidence type="ECO:0000313" key="6">
    <source>
        <dbReference type="EMBL" id="PLW17489.1"/>
    </source>
</evidence>
<dbReference type="InterPro" id="IPR009053">
    <property type="entry name" value="Prefoldin"/>
</dbReference>
<evidence type="ECO:0000256" key="2">
    <source>
        <dbReference type="ARBA" id="ARBA00023186"/>
    </source>
</evidence>
<dbReference type="Gene3D" id="1.10.287.370">
    <property type="match status" value="1"/>
</dbReference>
<evidence type="ECO:0000313" key="8">
    <source>
        <dbReference type="EMBL" id="PLW35966.1"/>
    </source>
</evidence>
<evidence type="ECO:0000256" key="3">
    <source>
        <dbReference type="SAM" id="Coils"/>
    </source>
</evidence>
<evidence type="ECO:0000313" key="9">
    <source>
        <dbReference type="Proteomes" id="UP000235388"/>
    </source>
</evidence>
<dbReference type="GO" id="GO:0006457">
    <property type="term" value="P:protein folding"/>
    <property type="evidence" value="ECO:0007669"/>
    <property type="project" value="InterPro"/>
</dbReference>
<dbReference type="GO" id="GO:0051087">
    <property type="term" value="F:protein-folding chaperone binding"/>
    <property type="evidence" value="ECO:0007669"/>
    <property type="project" value="TreeGrafter"/>
</dbReference>
<organism evidence="7 10">
    <name type="scientific">Puccinia coronata f. sp. avenae</name>
    <dbReference type="NCBI Taxonomy" id="200324"/>
    <lineage>
        <taxon>Eukaryota</taxon>
        <taxon>Fungi</taxon>
        <taxon>Dikarya</taxon>
        <taxon>Basidiomycota</taxon>
        <taxon>Pucciniomycotina</taxon>
        <taxon>Pucciniomycetes</taxon>
        <taxon>Pucciniales</taxon>
        <taxon>Pucciniaceae</taxon>
        <taxon>Puccinia</taxon>
    </lineage>
</organism>
<feature type="region of interest" description="Disordered" evidence="4">
    <location>
        <begin position="118"/>
        <end position="140"/>
    </location>
</feature>
<evidence type="ECO:0000256" key="1">
    <source>
        <dbReference type="ARBA" id="ARBA00008045"/>
    </source>
</evidence>
<dbReference type="STRING" id="200324.A0A2N5TZ82"/>
<protein>
    <recommendedName>
        <fullName evidence="11">Prefoldin subunit 6</fullName>
    </recommendedName>
</protein>
<proteinExistence type="inferred from homology"/>
<dbReference type="Proteomes" id="UP000235388">
    <property type="component" value="Unassembled WGS sequence"/>
</dbReference>
<keyword evidence="3" id="KW-0175">Coiled coil</keyword>
<dbReference type="EMBL" id="PGCI01000287">
    <property type="protein sequence ID" value="PLW30764.1"/>
    <property type="molecule type" value="Genomic_DNA"/>
</dbReference>
<comment type="caution">
    <text evidence="7">The sequence shown here is derived from an EMBL/GenBank/DDBJ whole genome shotgun (WGS) entry which is preliminary data.</text>
</comment>
<dbReference type="EMBL" id="PGCI01000750">
    <property type="protein sequence ID" value="PLW17489.1"/>
    <property type="molecule type" value="Genomic_DNA"/>
</dbReference>
<keyword evidence="2" id="KW-0143">Chaperone</keyword>
<dbReference type="InterPro" id="IPR002777">
    <property type="entry name" value="PFD_beta-like"/>
</dbReference>
<dbReference type="GO" id="GO:0016272">
    <property type="term" value="C:prefoldin complex"/>
    <property type="evidence" value="ECO:0007669"/>
    <property type="project" value="InterPro"/>
</dbReference>
<dbReference type="OrthoDB" id="248120at2759"/>
<dbReference type="GO" id="GO:0005737">
    <property type="term" value="C:cytoplasm"/>
    <property type="evidence" value="ECO:0007669"/>
    <property type="project" value="TreeGrafter"/>
</dbReference>
<dbReference type="Proteomes" id="UP000235392">
    <property type="component" value="Unassembled WGS sequence"/>
</dbReference>
<evidence type="ECO:0000313" key="10">
    <source>
        <dbReference type="Proteomes" id="UP000235392"/>
    </source>
</evidence>